<sequence>MATGWSMAQCSLQCILSENVRMQTSLRDQKKQNQRVDFLTGKTN</sequence>
<proteinExistence type="predicted"/>
<reference evidence="1" key="2">
    <citation type="journal article" date="2015" name="Fish Shellfish Immunol.">
        <title>Early steps in the European eel (Anguilla anguilla)-Vibrio vulnificus interaction in the gills: Role of the RtxA13 toxin.</title>
        <authorList>
            <person name="Callol A."/>
            <person name="Pajuelo D."/>
            <person name="Ebbesson L."/>
            <person name="Teles M."/>
            <person name="MacKenzie S."/>
            <person name="Amaro C."/>
        </authorList>
    </citation>
    <scope>NUCLEOTIDE SEQUENCE</scope>
</reference>
<accession>A0A0E9TNY1</accession>
<organism evidence="1">
    <name type="scientific">Anguilla anguilla</name>
    <name type="common">European freshwater eel</name>
    <name type="synonym">Muraena anguilla</name>
    <dbReference type="NCBI Taxonomy" id="7936"/>
    <lineage>
        <taxon>Eukaryota</taxon>
        <taxon>Metazoa</taxon>
        <taxon>Chordata</taxon>
        <taxon>Craniata</taxon>
        <taxon>Vertebrata</taxon>
        <taxon>Euteleostomi</taxon>
        <taxon>Actinopterygii</taxon>
        <taxon>Neopterygii</taxon>
        <taxon>Teleostei</taxon>
        <taxon>Anguilliformes</taxon>
        <taxon>Anguillidae</taxon>
        <taxon>Anguilla</taxon>
    </lineage>
</organism>
<dbReference type="EMBL" id="GBXM01053311">
    <property type="protein sequence ID" value="JAH55266.1"/>
    <property type="molecule type" value="Transcribed_RNA"/>
</dbReference>
<protein>
    <submittedName>
        <fullName evidence="1">Uncharacterized protein</fullName>
    </submittedName>
</protein>
<evidence type="ECO:0000313" key="1">
    <source>
        <dbReference type="EMBL" id="JAH55266.1"/>
    </source>
</evidence>
<dbReference type="AlphaFoldDB" id="A0A0E9TNY1"/>
<reference evidence="1" key="1">
    <citation type="submission" date="2014-11" db="EMBL/GenBank/DDBJ databases">
        <authorList>
            <person name="Amaro Gonzalez C."/>
        </authorList>
    </citation>
    <scope>NUCLEOTIDE SEQUENCE</scope>
</reference>
<name>A0A0E9TNY1_ANGAN</name>